<dbReference type="AlphaFoldDB" id="T1GL21"/>
<evidence type="ECO:0000313" key="2">
    <source>
        <dbReference type="Proteomes" id="UP000015102"/>
    </source>
</evidence>
<dbReference type="HOGENOM" id="CLU_2253104_0_0_1"/>
<reference evidence="2" key="1">
    <citation type="submission" date="2013-02" db="EMBL/GenBank/DDBJ databases">
        <authorList>
            <person name="Hughes D."/>
        </authorList>
    </citation>
    <scope>NUCLEOTIDE SEQUENCE</scope>
    <source>
        <strain>Durham</strain>
        <strain evidence="2">NC isolate 2 -- Noor lab</strain>
    </source>
</reference>
<name>T1GL21_MEGSC</name>
<dbReference type="EMBL" id="CAQQ02152791">
    <property type="status" value="NOT_ANNOTATED_CDS"/>
    <property type="molecule type" value="Genomic_DNA"/>
</dbReference>
<keyword evidence="2" id="KW-1185">Reference proteome</keyword>
<reference evidence="1" key="2">
    <citation type="submission" date="2015-06" db="UniProtKB">
        <authorList>
            <consortium name="EnsemblMetazoa"/>
        </authorList>
    </citation>
    <scope>IDENTIFICATION</scope>
</reference>
<organism evidence="1 2">
    <name type="scientific">Megaselia scalaris</name>
    <name type="common">Humpbacked fly</name>
    <name type="synonym">Phora scalaris</name>
    <dbReference type="NCBI Taxonomy" id="36166"/>
    <lineage>
        <taxon>Eukaryota</taxon>
        <taxon>Metazoa</taxon>
        <taxon>Ecdysozoa</taxon>
        <taxon>Arthropoda</taxon>
        <taxon>Hexapoda</taxon>
        <taxon>Insecta</taxon>
        <taxon>Pterygota</taxon>
        <taxon>Neoptera</taxon>
        <taxon>Endopterygota</taxon>
        <taxon>Diptera</taxon>
        <taxon>Brachycera</taxon>
        <taxon>Muscomorpha</taxon>
        <taxon>Platypezoidea</taxon>
        <taxon>Phoridae</taxon>
        <taxon>Megaseliini</taxon>
        <taxon>Megaselia</taxon>
    </lineage>
</organism>
<sequence length="104" mass="12520">MKRCHSFTSLSCQPKTFFFRQPSSRREINESAVIYDFGYFTSLNLKFLVTILAFFLDEASPKAAENITDYQKFEKNIHTQIDYRNRHWLKPQTKEDNEMRQKEK</sequence>
<evidence type="ECO:0000313" key="1">
    <source>
        <dbReference type="EnsemblMetazoa" id="MESCA004207-PA"/>
    </source>
</evidence>
<dbReference type="EMBL" id="CAQQ02152790">
    <property type="status" value="NOT_ANNOTATED_CDS"/>
    <property type="molecule type" value="Genomic_DNA"/>
</dbReference>
<accession>T1GL21</accession>
<dbReference type="Proteomes" id="UP000015102">
    <property type="component" value="Unassembled WGS sequence"/>
</dbReference>
<proteinExistence type="predicted"/>
<protein>
    <submittedName>
        <fullName evidence="1">Uncharacterized protein</fullName>
    </submittedName>
</protein>
<dbReference type="EnsemblMetazoa" id="MESCA004207-RA">
    <property type="protein sequence ID" value="MESCA004207-PA"/>
    <property type="gene ID" value="MESCA004207"/>
</dbReference>